<sequence length="127" mass="14676">MLFRDCRVRSQETAKFPRDRVTRPPRELAEKRKQKGSRCRKNDLGLHNQRGCKDRESAGPGKYKGWFIPLKFTIFRHVEGKPVLTSLCCQSGVRERPLEMLSFLVCSFILLFVPVLSSVTCYSVEIL</sequence>
<keyword evidence="4" id="KW-1185">Reference proteome</keyword>
<evidence type="ECO:0000313" key="4">
    <source>
        <dbReference type="Proteomes" id="UP000499080"/>
    </source>
</evidence>
<gene>
    <name evidence="3" type="ORF">AVEN_212627_1</name>
</gene>
<dbReference type="AlphaFoldDB" id="A0A4Y2LHV4"/>
<organism evidence="3 4">
    <name type="scientific">Araneus ventricosus</name>
    <name type="common">Orbweaver spider</name>
    <name type="synonym">Epeira ventricosa</name>
    <dbReference type="NCBI Taxonomy" id="182803"/>
    <lineage>
        <taxon>Eukaryota</taxon>
        <taxon>Metazoa</taxon>
        <taxon>Ecdysozoa</taxon>
        <taxon>Arthropoda</taxon>
        <taxon>Chelicerata</taxon>
        <taxon>Arachnida</taxon>
        <taxon>Araneae</taxon>
        <taxon>Araneomorphae</taxon>
        <taxon>Entelegynae</taxon>
        <taxon>Araneoidea</taxon>
        <taxon>Araneidae</taxon>
        <taxon>Araneus</taxon>
    </lineage>
</organism>
<keyword evidence="2" id="KW-0812">Transmembrane</keyword>
<feature type="transmembrane region" description="Helical" evidence="2">
    <location>
        <begin position="100"/>
        <end position="119"/>
    </location>
</feature>
<keyword evidence="2" id="KW-0472">Membrane</keyword>
<keyword evidence="2" id="KW-1133">Transmembrane helix</keyword>
<dbReference type="Proteomes" id="UP000499080">
    <property type="component" value="Unassembled WGS sequence"/>
</dbReference>
<proteinExistence type="predicted"/>
<evidence type="ECO:0000256" key="2">
    <source>
        <dbReference type="SAM" id="Phobius"/>
    </source>
</evidence>
<name>A0A4Y2LHV4_ARAVE</name>
<accession>A0A4Y2LHV4</accession>
<dbReference type="EMBL" id="BGPR01005867">
    <property type="protein sequence ID" value="GBN14134.1"/>
    <property type="molecule type" value="Genomic_DNA"/>
</dbReference>
<protein>
    <submittedName>
        <fullName evidence="3">Uncharacterized protein</fullName>
    </submittedName>
</protein>
<evidence type="ECO:0000256" key="1">
    <source>
        <dbReference type="SAM" id="MobiDB-lite"/>
    </source>
</evidence>
<feature type="region of interest" description="Disordered" evidence="1">
    <location>
        <begin position="1"/>
        <end position="59"/>
    </location>
</feature>
<evidence type="ECO:0000313" key="3">
    <source>
        <dbReference type="EMBL" id="GBN14134.1"/>
    </source>
</evidence>
<feature type="compositionally biased region" description="Basic and acidic residues" evidence="1">
    <location>
        <begin position="1"/>
        <end position="31"/>
    </location>
</feature>
<comment type="caution">
    <text evidence="3">The sequence shown here is derived from an EMBL/GenBank/DDBJ whole genome shotgun (WGS) entry which is preliminary data.</text>
</comment>
<reference evidence="3 4" key="1">
    <citation type="journal article" date="2019" name="Sci. Rep.">
        <title>Orb-weaving spider Araneus ventricosus genome elucidates the spidroin gene catalogue.</title>
        <authorList>
            <person name="Kono N."/>
            <person name="Nakamura H."/>
            <person name="Ohtoshi R."/>
            <person name="Moran D.A.P."/>
            <person name="Shinohara A."/>
            <person name="Yoshida Y."/>
            <person name="Fujiwara M."/>
            <person name="Mori M."/>
            <person name="Tomita M."/>
            <person name="Arakawa K."/>
        </authorList>
    </citation>
    <scope>NUCLEOTIDE SEQUENCE [LARGE SCALE GENOMIC DNA]</scope>
</reference>